<comment type="similarity">
    <text evidence="1">Belongs to the FES1 family.</text>
</comment>
<dbReference type="InterPro" id="IPR016024">
    <property type="entry name" value="ARM-type_fold"/>
</dbReference>
<feature type="region of interest" description="Disordered" evidence="3">
    <location>
        <begin position="14"/>
        <end position="42"/>
    </location>
</feature>
<dbReference type="PANTHER" id="PTHR19316:SF18">
    <property type="entry name" value="HSP70-BINDING PROTEIN 1"/>
    <property type="match status" value="1"/>
</dbReference>
<dbReference type="OMA" id="PNSHASM"/>
<sequence length="323" mass="34322">MDRNLEALLRWGVENSGPPASATNEATQAAAPGSTAVTVPSAPARRTDLNTDVLDAIMGKSDAKRMKDCLALGISTDAPLDDRLLAWDELECLVELIDNANDLEPLGLWPTIVDCLTAKEEAIQIQACWVAGTATNNNPKAQAAFLAKEPLPTLVALINSTAASAELRSKAIYCLSAALRHNDEAVVRFGELHGWLSLRVALHDPSIAVRRKTVFLIHSLFVNSLTPIALVAPCRSSGTLHALLQSLSPDAPPSGRDGDGEVDVDFTEKAYRCLYGLVDRALAGLAPHEVAEIVSLLSAARAEGTQTGLSASELTDFAKKLSQ</sequence>
<feature type="compositionally biased region" description="Low complexity" evidence="3">
    <location>
        <begin position="20"/>
        <end position="31"/>
    </location>
</feature>
<dbReference type="GO" id="GO:0000774">
    <property type="term" value="F:adenyl-nucleotide exchange factor activity"/>
    <property type="evidence" value="ECO:0007669"/>
    <property type="project" value="TreeGrafter"/>
</dbReference>
<dbReference type="PANTHER" id="PTHR19316">
    <property type="entry name" value="PROTEIN FOLDING REGULATOR"/>
    <property type="match status" value="1"/>
</dbReference>
<dbReference type="SUPFAM" id="SSF48371">
    <property type="entry name" value="ARM repeat"/>
    <property type="match status" value="1"/>
</dbReference>
<dbReference type="Gene3D" id="1.25.10.10">
    <property type="entry name" value="Leucine-rich Repeat Variant"/>
    <property type="match status" value="1"/>
</dbReference>
<dbReference type="STRING" id="764103.G7E7S5"/>
<dbReference type="RefSeq" id="XP_014567049.1">
    <property type="nucleotide sequence ID" value="XM_014711563.1"/>
</dbReference>
<keyword evidence="6" id="KW-1185">Reference proteome</keyword>
<dbReference type="GO" id="GO:0005783">
    <property type="term" value="C:endoplasmic reticulum"/>
    <property type="evidence" value="ECO:0007669"/>
    <property type="project" value="TreeGrafter"/>
</dbReference>
<evidence type="ECO:0000313" key="6">
    <source>
        <dbReference type="Proteomes" id="UP000009131"/>
    </source>
</evidence>
<evidence type="ECO:0000259" key="4">
    <source>
        <dbReference type="Pfam" id="PF08609"/>
    </source>
</evidence>
<name>G7E7S5_MIXOS</name>
<evidence type="ECO:0000313" key="5">
    <source>
        <dbReference type="EMBL" id="GAA98885.1"/>
    </source>
</evidence>
<evidence type="ECO:0000256" key="2">
    <source>
        <dbReference type="ARBA" id="ARBA00022737"/>
    </source>
</evidence>
<reference evidence="5 6" key="2">
    <citation type="journal article" date="2012" name="Open Biol.">
        <title>Characteristics of nucleosomes and linker DNA regions on the genome of the basidiomycete Mixia osmundae revealed by mono- and dinucleosome mapping.</title>
        <authorList>
            <person name="Nishida H."/>
            <person name="Kondo S."/>
            <person name="Matsumoto T."/>
            <person name="Suzuki Y."/>
            <person name="Yoshikawa H."/>
            <person name="Taylor T.D."/>
            <person name="Sugiyama J."/>
        </authorList>
    </citation>
    <scope>NUCLEOTIDE SEQUENCE [LARGE SCALE GENOMIC DNA]</scope>
    <source>
        <strain evidence="6">CBS 9802 / IAM 14324 / JCM 22182 / KY 12970</strain>
    </source>
</reference>
<evidence type="ECO:0000256" key="1">
    <source>
        <dbReference type="ARBA" id="ARBA00011045"/>
    </source>
</evidence>
<dbReference type="Pfam" id="PF08609">
    <property type="entry name" value="Fes1"/>
    <property type="match status" value="1"/>
</dbReference>
<feature type="domain" description="Nucleotide exchange factor Fes1" evidence="4">
    <location>
        <begin position="5"/>
        <end position="103"/>
    </location>
</feature>
<organism evidence="5 6">
    <name type="scientific">Mixia osmundae (strain CBS 9802 / IAM 14324 / JCM 22182 / KY 12970)</name>
    <dbReference type="NCBI Taxonomy" id="764103"/>
    <lineage>
        <taxon>Eukaryota</taxon>
        <taxon>Fungi</taxon>
        <taxon>Dikarya</taxon>
        <taxon>Basidiomycota</taxon>
        <taxon>Pucciniomycotina</taxon>
        <taxon>Mixiomycetes</taxon>
        <taxon>Mixiales</taxon>
        <taxon>Mixiaceae</taxon>
        <taxon>Mixia</taxon>
    </lineage>
</organism>
<dbReference type="EMBL" id="BABT02000165">
    <property type="protein sequence ID" value="GAA98885.1"/>
    <property type="molecule type" value="Genomic_DNA"/>
</dbReference>
<gene>
    <name evidence="5" type="primary">Mo05573</name>
    <name evidence="5" type="ORF">E5Q_05573</name>
</gene>
<dbReference type="AlphaFoldDB" id="G7E7S5"/>
<dbReference type="InterPro" id="IPR050693">
    <property type="entry name" value="Hsp70_NEF-Inhibitors"/>
</dbReference>
<protein>
    <recommendedName>
        <fullName evidence="4">Nucleotide exchange factor Fes1 domain-containing protein</fullName>
    </recommendedName>
</protein>
<reference evidence="5 6" key="1">
    <citation type="journal article" date="2011" name="J. Gen. Appl. Microbiol.">
        <title>Draft genome sequencing of the enigmatic basidiomycete Mixia osmundae.</title>
        <authorList>
            <person name="Nishida H."/>
            <person name="Nagatsuka Y."/>
            <person name="Sugiyama J."/>
        </authorList>
    </citation>
    <scope>NUCLEOTIDE SEQUENCE [LARGE SCALE GENOMIC DNA]</scope>
    <source>
        <strain evidence="6">CBS 9802 / IAM 14324 / JCM 22182 / KY 12970</strain>
    </source>
</reference>
<dbReference type="FunCoup" id="G7E7S5">
    <property type="interactions" value="295"/>
</dbReference>
<dbReference type="InterPro" id="IPR011989">
    <property type="entry name" value="ARM-like"/>
</dbReference>
<dbReference type="HOGENOM" id="CLU_046722_0_0_1"/>
<dbReference type="OrthoDB" id="10250458at2759"/>
<dbReference type="Proteomes" id="UP000009131">
    <property type="component" value="Unassembled WGS sequence"/>
</dbReference>
<accession>G7E7S5</accession>
<dbReference type="InParanoid" id="G7E7S5"/>
<dbReference type="InterPro" id="IPR013918">
    <property type="entry name" value="Nucleotide_exch_fac_Fes1"/>
</dbReference>
<proteinExistence type="inferred from homology"/>
<evidence type="ECO:0000256" key="3">
    <source>
        <dbReference type="SAM" id="MobiDB-lite"/>
    </source>
</evidence>
<keyword evidence="2" id="KW-0677">Repeat</keyword>
<comment type="caution">
    <text evidence="5">The sequence shown here is derived from an EMBL/GenBank/DDBJ whole genome shotgun (WGS) entry which is preliminary data.</text>
</comment>
<dbReference type="eggNOG" id="KOG2160">
    <property type="taxonomic scope" value="Eukaryota"/>
</dbReference>